<protein>
    <recommendedName>
        <fullName evidence="4">Periplasmic protein-like protein</fullName>
    </recommendedName>
</protein>
<accession>A0ABY7C582</accession>
<dbReference type="InterPro" id="IPR029045">
    <property type="entry name" value="ClpP/crotonase-like_dom_sf"/>
</dbReference>
<keyword evidence="3" id="KW-1185">Reference proteome</keyword>
<gene>
    <name evidence="2" type="ORF">OH818_07030</name>
</gene>
<sequence length="544" mass="57840">MAWSRAISLAAAPMIFALEAPSVSAADFRLLRDSFSASRAEPLIALSGVIAKGDAAKLEALVDEVCQSRECDYQNTAAMLTLDSPGGTFTEGIAIANLMREKSVAAIVEDGSVCLSACALAWLGGSSFHATGGVGTYVDRYVEPGSRIGFHSPYISPAAIAALPDEERLDTQASGLRLGISTLVRFLADFAVDPLVIDRIVAMGPDDVMVIETVADVVAFAGELPPAPVSTLGLDRAAITLNVCEKLLALHYRTDLADVTALQTDYVQSPSGKTRDGEVFFGYDIDDRPLTLAFCGAGASQTIPSDDFTVSLARMAWLEDVSDTYTEPFTSFVFSRTAWNQAAYDGQRASQSVLRLTPMISWLLPKDMKIAELAPAARAAIAADKRGVPLPADLPAQNPETVTAALSSSGTDFGRFSAAVVSDAAPLLEQGGLRIYRFADLDVEIEVGAARLFAEERARGEALDRRHVTYDKTFAGAFVYSGIAPDRRTGFYNFALDDGDAAATVRMRFILGTDGRASRKAQQLIGQIACSARFGAAALPCAKK</sequence>
<organism evidence="2 3">
    <name type="scientific">Jiella pelagia</name>
    <dbReference type="NCBI Taxonomy" id="2986949"/>
    <lineage>
        <taxon>Bacteria</taxon>
        <taxon>Pseudomonadati</taxon>
        <taxon>Pseudomonadota</taxon>
        <taxon>Alphaproteobacteria</taxon>
        <taxon>Hyphomicrobiales</taxon>
        <taxon>Aurantimonadaceae</taxon>
        <taxon>Jiella</taxon>
    </lineage>
</organism>
<evidence type="ECO:0008006" key="4">
    <source>
        <dbReference type="Google" id="ProtNLM"/>
    </source>
</evidence>
<evidence type="ECO:0000313" key="3">
    <source>
        <dbReference type="Proteomes" id="UP001164020"/>
    </source>
</evidence>
<dbReference type="RefSeq" id="WP_268882353.1">
    <property type="nucleotide sequence ID" value="NZ_CP114029.1"/>
</dbReference>
<feature type="signal peptide" evidence="1">
    <location>
        <begin position="1"/>
        <end position="25"/>
    </location>
</feature>
<evidence type="ECO:0000256" key="1">
    <source>
        <dbReference type="SAM" id="SignalP"/>
    </source>
</evidence>
<evidence type="ECO:0000313" key="2">
    <source>
        <dbReference type="EMBL" id="WAP69928.1"/>
    </source>
</evidence>
<dbReference type="Proteomes" id="UP001164020">
    <property type="component" value="Chromosome"/>
</dbReference>
<dbReference type="SUPFAM" id="SSF52096">
    <property type="entry name" value="ClpP/crotonase"/>
    <property type="match status" value="1"/>
</dbReference>
<dbReference type="EMBL" id="CP114029">
    <property type="protein sequence ID" value="WAP69928.1"/>
    <property type="molecule type" value="Genomic_DNA"/>
</dbReference>
<proteinExistence type="predicted"/>
<keyword evidence="1" id="KW-0732">Signal</keyword>
<feature type="chain" id="PRO_5046133303" description="Periplasmic protein-like protein" evidence="1">
    <location>
        <begin position="26"/>
        <end position="544"/>
    </location>
</feature>
<name>A0ABY7C582_9HYPH</name>
<reference evidence="2" key="1">
    <citation type="submission" date="2022-12" db="EMBL/GenBank/DDBJ databases">
        <title>Jiella pelagia sp. nov., isolated from phosphonate enriched culture of Northwest Pacific surface seawater.</title>
        <authorList>
            <person name="Shin D.Y."/>
            <person name="Hwang C.Y."/>
        </authorList>
    </citation>
    <scope>NUCLEOTIDE SEQUENCE</scope>
    <source>
        <strain evidence="2">HL-NP1</strain>
    </source>
</reference>
<dbReference type="Gene3D" id="3.90.226.10">
    <property type="entry name" value="2-enoyl-CoA Hydratase, Chain A, domain 1"/>
    <property type="match status" value="1"/>
</dbReference>